<evidence type="ECO:0000256" key="1">
    <source>
        <dbReference type="ARBA" id="ARBA00006479"/>
    </source>
</evidence>
<dbReference type="PANTHER" id="PTHR18964">
    <property type="entry name" value="ROK (REPRESSOR, ORF, KINASE) FAMILY"/>
    <property type="match status" value="1"/>
</dbReference>
<reference evidence="3" key="1">
    <citation type="journal article" date="2019" name="Int. J. Syst. Evol. Microbiol.">
        <title>The Global Catalogue of Microorganisms (GCM) 10K type strain sequencing project: providing services to taxonomists for standard genome sequencing and annotation.</title>
        <authorList>
            <consortium name="The Broad Institute Genomics Platform"/>
            <consortium name="The Broad Institute Genome Sequencing Center for Infectious Disease"/>
            <person name="Wu L."/>
            <person name="Ma J."/>
        </authorList>
    </citation>
    <scope>NUCLEOTIDE SEQUENCE [LARGE SCALE GENOMIC DNA]</scope>
    <source>
        <strain evidence="3">JCM 17839</strain>
    </source>
</reference>
<protein>
    <submittedName>
        <fullName evidence="2">ROK family transcriptional regulator</fullName>
    </submittedName>
</protein>
<dbReference type="PROSITE" id="PS01125">
    <property type="entry name" value="ROK"/>
    <property type="match status" value="1"/>
</dbReference>
<proteinExistence type="inferred from homology"/>
<evidence type="ECO:0000313" key="3">
    <source>
        <dbReference type="Proteomes" id="UP001500731"/>
    </source>
</evidence>
<dbReference type="InterPro" id="IPR036388">
    <property type="entry name" value="WH-like_DNA-bd_sf"/>
</dbReference>
<dbReference type="Gene3D" id="1.10.10.10">
    <property type="entry name" value="Winged helix-like DNA-binding domain superfamily/Winged helix DNA-binding domain"/>
    <property type="match status" value="1"/>
</dbReference>
<accession>A0ABP8PJ33</accession>
<evidence type="ECO:0000313" key="2">
    <source>
        <dbReference type="EMBL" id="GAA4488097.1"/>
    </source>
</evidence>
<dbReference type="EMBL" id="BAABGP010000018">
    <property type="protein sequence ID" value="GAA4488097.1"/>
    <property type="molecule type" value="Genomic_DNA"/>
</dbReference>
<organism evidence="2 3">
    <name type="scientific">Microbacterium panaciterrae</name>
    <dbReference type="NCBI Taxonomy" id="985759"/>
    <lineage>
        <taxon>Bacteria</taxon>
        <taxon>Bacillati</taxon>
        <taxon>Actinomycetota</taxon>
        <taxon>Actinomycetes</taxon>
        <taxon>Micrococcales</taxon>
        <taxon>Microbacteriaceae</taxon>
        <taxon>Microbacterium</taxon>
    </lineage>
</organism>
<keyword evidence="3" id="KW-1185">Reference proteome</keyword>
<dbReference type="Gene3D" id="3.30.420.40">
    <property type="match status" value="2"/>
</dbReference>
<dbReference type="InterPro" id="IPR049874">
    <property type="entry name" value="ROK_cs"/>
</dbReference>
<comment type="similarity">
    <text evidence="1">Belongs to the ROK (NagC/XylR) family.</text>
</comment>
<sequence length="413" mass="43465">MSKIPQRRTSRDIRSDSRLEVLHAVLSARETTRSAIAQATGLSAATVVTIVGELIDEGIIAETKVTIGRVGRPTATVGMNSDRGRVVGIDVAETYVRAVMFDTALNRIGYVEGARDEHVLDPDSIVDGIGAVLDRLLAQEDGARERVLGVGLSLPGLVQGPRGVAAVVVPNWEWRSVELDHLRERVGLPLVIDNPLKAMVAAELWLGRGRSASSMVTVNLGTGVGAGIVLEGTVLRGATNSAGEWGHSLLMLDGRLCRCGRRGCVEAYVGVPGIHQTLRELAPRHPLAEVELQADFITSLAKAAAGPDPDPAARDTVARTAYYLGSALADLVAVVNPEVVTLTGWTTWALGDQLVPEALERLRTESPAGAGGSVQLEVSTVGGNSVATGMAITALERFLVDAGLLTTRIPVAL</sequence>
<name>A0ABP8PJ33_9MICO</name>
<dbReference type="Pfam" id="PF00480">
    <property type="entry name" value="ROK"/>
    <property type="match status" value="1"/>
</dbReference>
<dbReference type="PANTHER" id="PTHR18964:SF149">
    <property type="entry name" value="BIFUNCTIONAL UDP-N-ACETYLGLUCOSAMINE 2-EPIMERASE_N-ACETYLMANNOSAMINE KINASE"/>
    <property type="match status" value="1"/>
</dbReference>
<dbReference type="InterPro" id="IPR036390">
    <property type="entry name" value="WH_DNA-bd_sf"/>
</dbReference>
<dbReference type="Proteomes" id="UP001500731">
    <property type="component" value="Unassembled WGS sequence"/>
</dbReference>
<dbReference type="InterPro" id="IPR043129">
    <property type="entry name" value="ATPase_NBD"/>
</dbReference>
<dbReference type="SUPFAM" id="SSF46785">
    <property type="entry name" value="Winged helix' DNA-binding domain"/>
    <property type="match status" value="1"/>
</dbReference>
<dbReference type="SUPFAM" id="SSF53067">
    <property type="entry name" value="Actin-like ATPase domain"/>
    <property type="match status" value="1"/>
</dbReference>
<comment type="caution">
    <text evidence="2">The sequence shown here is derived from an EMBL/GenBank/DDBJ whole genome shotgun (WGS) entry which is preliminary data.</text>
</comment>
<dbReference type="RefSeq" id="WP_345187812.1">
    <property type="nucleotide sequence ID" value="NZ_BAABGP010000018.1"/>
</dbReference>
<gene>
    <name evidence="2" type="ORF">GCM10023171_27030</name>
</gene>
<dbReference type="InterPro" id="IPR000600">
    <property type="entry name" value="ROK"/>
</dbReference>